<accession>A0A8S0TDK7</accession>
<evidence type="ECO:0000313" key="2">
    <source>
        <dbReference type="Proteomes" id="UP000594638"/>
    </source>
</evidence>
<proteinExistence type="predicted"/>
<gene>
    <name evidence="1" type="ORF">OLEA9_A026294</name>
</gene>
<comment type="caution">
    <text evidence="1">The sequence shown here is derived from an EMBL/GenBank/DDBJ whole genome shotgun (WGS) entry which is preliminary data.</text>
</comment>
<organism evidence="1 2">
    <name type="scientific">Olea europaea subsp. europaea</name>
    <dbReference type="NCBI Taxonomy" id="158383"/>
    <lineage>
        <taxon>Eukaryota</taxon>
        <taxon>Viridiplantae</taxon>
        <taxon>Streptophyta</taxon>
        <taxon>Embryophyta</taxon>
        <taxon>Tracheophyta</taxon>
        <taxon>Spermatophyta</taxon>
        <taxon>Magnoliopsida</taxon>
        <taxon>eudicotyledons</taxon>
        <taxon>Gunneridae</taxon>
        <taxon>Pentapetalae</taxon>
        <taxon>asterids</taxon>
        <taxon>lamiids</taxon>
        <taxon>Lamiales</taxon>
        <taxon>Oleaceae</taxon>
        <taxon>Oleeae</taxon>
        <taxon>Olea</taxon>
    </lineage>
</organism>
<dbReference type="Gramene" id="OE9A026294T1">
    <property type="protein sequence ID" value="OE9A026294C1"/>
    <property type="gene ID" value="OE9A026294"/>
</dbReference>
<dbReference type="Proteomes" id="UP000594638">
    <property type="component" value="Unassembled WGS sequence"/>
</dbReference>
<dbReference type="AlphaFoldDB" id="A0A8S0TDK7"/>
<reference evidence="1 2" key="1">
    <citation type="submission" date="2019-12" db="EMBL/GenBank/DDBJ databases">
        <authorList>
            <person name="Alioto T."/>
            <person name="Alioto T."/>
            <person name="Gomez Garrido J."/>
        </authorList>
    </citation>
    <scope>NUCLEOTIDE SEQUENCE [LARGE SCALE GENOMIC DNA]</scope>
</reference>
<sequence>MDEPSIMEKTLDEICDTSHGSPLSRMSILIGEAYDTPIGVTSDSIEDDALIDEQSTMEKALDEVLDTSHGVTSIKDVHFDRLILSNISTSTDEVHNTSTESLFIPSKVILSIDEPSTVKATLNEMGNTSYWLPLSRISTSTSGSRDTLTEDALVVLRR</sequence>
<evidence type="ECO:0000313" key="1">
    <source>
        <dbReference type="EMBL" id="CAA3001944.1"/>
    </source>
</evidence>
<name>A0A8S0TDK7_OLEEU</name>
<dbReference type="EMBL" id="CACTIH010005793">
    <property type="protein sequence ID" value="CAA3001944.1"/>
    <property type="molecule type" value="Genomic_DNA"/>
</dbReference>
<protein>
    <submittedName>
        <fullName evidence="1">Uncharacterized protein</fullName>
    </submittedName>
</protein>
<keyword evidence="2" id="KW-1185">Reference proteome</keyword>